<keyword evidence="11 17" id="KW-1015">Disulfide bond</keyword>
<dbReference type="AlphaFoldDB" id="A0A409W9U4"/>
<evidence type="ECO:0000256" key="14">
    <source>
        <dbReference type="PIRSR" id="PIRSR601621-1"/>
    </source>
</evidence>
<dbReference type="SUPFAM" id="SSF48113">
    <property type="entry name" value="Heme-dependent peroxidases"/>
    <property type="match status" value="1"/>
</dbReference>
<dbReference type="GO" id="GO:0005576">
    <property type="term" value="C:extracellular region"/>
    <property type="evidence" value="ECO:0007669"/>
    <property type="project" value="UniProtKB-SubCell"/>
</dbReference>
<evidence type="ECO:0000256" key="15">
    <source>
        <dbReference type="PIRSR" id="PIRSR601621-2"/>
    </source>
</evidence>
<dbReference type="PROSITE" id="PS50873">
    <property type="entry name" value="PEROXIDASE_4"/>
    <property type="match status" value="1"/>
</dbReference>
<proteinExistence type="inferred from homology"/>
<keyword evidence="9 18" id="KW-0560">Oxidoreductase</keyword>
<evidence type="ECO:0000256" key="12">
    <source>
        <dbReference type="ARBA" id="ARBA00023180"/>
    </source>
</evidence>
<keyword evidence="10 15" id="KW-0408">Iron</keyword>
<feature type="site" description="Transition state stabilizer" evidence="16">
    <location>
        <position position="73"/>
    </location>
</feature>
<dbReference type="Gene3D" id="1.10.520.10">
    <property type="match status" value="1"/>
</dbReference>
<dbReference type="InParanoid" id="A0A409W9U4"/>
<evidence type="ECO:0000256" key="11">
    <source>
        <dbReference type="ARBA" id="ARBA00023157"/>
    </source>
</evidence>
<dbReference type="InterPro" id="IPR024589">
    <property type="entry name" value="Ligninase_C"/>
</dbReference>
<evidence type="ECO:0000256" key="19">
    <source>
        <dbReference type="SAM" id="MobiDB-lite"/>
    </source>
</evidence>
<keyword evidence="5 15" id="KW-0349">Heme</keyword>
<keyword evidence="6 15" id="KW-0479">Metal-binding</keyword>
<feature type="domain" description="Plant heme peroxidase family profile" evidence="20">
    <location>
        <begin position="68"/>
        <end position="315"/>
    </location>
</feature>
<feature type="disulfide bond" evidence="17">
    <location>
        <begin position="64"/>
        <end position="146"/>
    </location>
</feature>
<evidence type="ECO:0000259" key="20">
    <source>
        <dbReference type="PROSITE" id="PS50873"/>
    </source>
</evidence>
<dbReference type="STRING" id="231916.A0A409W9U4"/>
<keyword evidence="8 15" id="KW-0106">Calcium</keyword>
<evidence type="ECO:0000256" key="9">
    <source>
        <dbReference type="ARBA" id="ARBA00023002"/>
    </source>
</evidence>
<evidence type="ECO:0000256" key="13">
    <source>
        <dbReference type="ARBA" id="ARBA00023324"/>
    </source>
</evidence>
<feature type="binding site" evidence="15">
    <location>
        <position position="220"/>
    </location>
    <ligand>
        <name>Ca(2+)</name>
        <dbReference type="ChEBI" id="CHEBI:29108"/>
        <label>2</label>
    </ligand>
</feature>
<accession>A0A409W9U4</accession>
<dbReference type="PRINTS" id="PR00462">
    <property type="entry name" value="LIGNINASE"/>
</dbReference>
<feature type="active site" description="Proton acceptor" evidence="14">
    <location>
        <position position="77"/>
    </location>
</feature>
<dbReference type="InterPro" id="IPR019793">
    <property type="entry name" value="Peroxidases_heam-ligand_BS"/>
</dbReference>
<dbReference type="OrthoDB" id="2113341at2759"/>
<feature type="disulfide bond" evidence="17">
    <location>
        <begin position="45"/>
        <end position="311"/>
    </location>
</feature>
<dbReference type="PROSITE" id="PS00436">
    <property type="entry name" value="PEROXIDASE_2"/>
    <property type="match status" value="1"/>
</dbReference>
<feature type="binding site" evidence="15">
    <location>
        <position position="203"/>
    </location>
    <ligand>
        <name>Ca(2+)</name>
        <dbReference type="ChEBI" id="CHEBI:29108"/>
        <label>2</label>
    </ligand>
</feature>
<dbReference type="InterPro" id="IPR019794">
    <property type="entry name" value="Peroxidases_AS"/>
</dbReference>
<organism evidence="21 22">
    <name type="scientific">Gymnopilus dilepis</name>
    <dbReference type="NCBI Taxonomy" id="231916"/>
    <lineage>
        <taxon>Eukaryota</taxon>
        <taxon>Fungi</taxon>
        <taxon>Dikarya</taxon>
        <taxon>Basidiomycota</taxon>
        <taxon>Agaricomycotina</taxon>
        <taxon>Agaricomycetes</taxon>
        <taxon>Agaricomycetidae</taxon>
        <taxon>Agaricales</taxon>
        <taxon>Agaricineae</taxon>
        <taxon>Hymenogastraceae</taxon>
        <taxon>Gymnopilus</taxon>
    </lineage>
</organism>
<feature type="binding site" evidence="15">
    <location>
        <position position="78"/>
    </location>
    <ligand>
        <name>Ca(2+)</name>
        <dbReference type="ChEBI" id="CHEBI:29108"/>
        <label>1</label>
    </ligand>
</feature>
<evidence type="ECO:0000256" key="8">
    <source>
        <dbReference type="ARBA" id="ARBA00022837"/>
    </source>
</evidence>
<feature type="compositionally biased region" description="Acidic residues" evidence="19">
    <location>
        <begin position="364"/>
        <end position="374"/>
    </location>
</feature>
<dbReference type="GO" id="GO:0046872">
    <property type="term" value="F:metal ion binding"/>
    <property type="evidence" value="ECO:0007669"/>
    <property type="project" value="UniProtKB-UniRule"/>
</dbReference>
<dbReference type="GO" id="GO:0034599">
    <property type="term" value="P:cellular response to oxidative stress"/>
    <property type="evidence" value="ECO:0007669"/>
    <property type="project" value="InterPro"/>
</dbReference>
<dbReference type="InterPro" id="IPR002016">
    <property type="entry name" value="Haem_peroxidase"/>
</dbReference>
<protein>
    <recommendedName>
        <fullName evidence="18">Peroxidase</fullName>
        <ecNumber evidence="18">1.11.1.-</ecNumber>
    </recommendedName>
</protein>
<feature type="binding site" evidence="15">
    <location>
        <position position="222"/>
    </location>
    <ligand>
        <name>Ca(2+)</name>
        <dbReference type="ChEBI" id="CHEBI:29108"/>
        <label>2</label>
    </ligand>
</feature>
<keyword evidence="13" id="KW-0376">Hydrogen peroxide</keyword>
<feature type="region of interest" description="Disordered" evidence="19">
    <location>
        <begin position="341"/>
        <end position="374"/>
    </location>
</feature>
<dbReference type="InterPro" id="IPR001621">
    <property type="entry name" value="Ligninase"/>
</dbReference>
<dbReference type="GO" id="GO:0004601">
    <property type="term" value="F:peroxidase activity"/>
    <property type="evidence" value="ECO:0007669"/>
    <property type="project" value="UniProtKB-KW"/>
</dbReference>
<reference evidence="21 22" key="1">
    <citation type="journal article" date="2018" name="Evol. Lett.">
        <title>Horizontal gene cluster transfer increased hallucinogenic mushroom diversity.</title>
        <authorList>
            <person name="Reynolds H.T."/>
            <person name="Vijayakumar V."/>
            <person name="Gluck-Thaler E."/>
            <person name="Korotkin H.B."/>
            <person name="Matheny P.B."/>
            <person name="Slot J.C."/>
        </authorList>
    </citation>
    <scope>NUCLEOTIDE SEQUENCE [LARGE SCALE GENOMIC DNA]</scope>
    <source>
        <strain evidence="21 22">SRW20</strain>
    </source>
</reference>
<sequence>MATSSATVKTVPVYSSVQAHLQWCSSKYRLLCAAIQRRATVPQQCQFLLPIVDDLMDNLFENDCGDAAHGALRLTFHDAIGIDPVLGGGGADGSILIFNQTELTFAANDGLDDVIDTVGPFFLKHAASLSPGDFVFLAGSLSLATCPGAPQVKLAIGRPQPKAASPDELVPEPFDPIDKILSRMAAGGNFSPQEVVALLSSHSVAGADTIVPGMEGIPFDSTPSTFDTQIFVEVQLRGTLFTGQGGNQGEVETAIQGTTRLQSDSGFARETSTNCIWQSFVNNQQQMQQQFADAFFKMSLLGQNEADLIDCSSVIPPAPEFTGAAFFPPSLTHSDVEQACADTPFPNLPTLPGPPEVVPPIPQADDDDDDDDDS</sequence>
<feature type="disulfide bond" evidence="17">
    <location>
        <begin position="275"/>
        <end position="340"/>
    </location>
</feature>
<comment type="cofactor">
    <cofactor evidence="15 18">
        <name>Ca(2+)</name>
        <dbReference type="ChEBI" id="CHEBI:29108"/>
    </cofactor>
    <text evidence="15 18">Binds 2 calcium ions per subunit.</text>
</comment>
<evidence type="ECO:0000256" key="3">
    <source>
        <dbReference type="ARBA" id="ARBA00022525"/>
    </source>
</evidence>
<dbReference type="PANTHER" id="PTHR31356">
    <property type="entry name" value="THYLAKOID LUMENAL 29 KDA PROTEIN, CHLOROPLASTIC-RELATED"/>
    <property type="match status" value="1"/>
</dbReference>
<keyword evidence="12" id="KW-0325">Glycoprotein</keyword>
<comment type="caution">
    <text evidence="21">The sequence shown here is derived from an EMBL/GenBank/DDBJ whole genome shotgun (WGS) entry which is preliminary data.</text>
</comment>
<dbReference type="Pfam" id="PF11895">
    <property type="entry name" value="Peroxidase_ext"/>
    <property type="match status" value="1"/>
</dbReference>
<dbReference type="PRINTS" id="PR00458">
    <property type="entry name" value="PEROXIDASE"/>
</dbReference>
<evidence type="ECO:0000256" key="16">
    <source>
        <dbReference type="PIRSR" id="PIRSR601621-3"/>
    </source>
</evidence>
<evidence type="ECO:0000256" key="5">
    <source>
        <dbReference type="ARBA" id="ARBA00022617"/>
    </source>
</evidence>
<dbReference type="EC" id="1.11.1.-" evidence="18"/>
<evidence type="ECO:0000256" key="18">
    <source>
        <dbReference type="RuleBase" id="RU363051"/>
    </source>
</evidence>
<dbReference type="GO" id="GO:0020037">
    <property type="term" value="F:heme binding"/>
    <property type="evidence" value="ECO:0007669"/>
    <property type="project" value="UniProtKB-UniRule"/>
</dbReference>
<feature type="binding site" description="axial binding residue" evidence="15">
    <location>
        <position position="202"/>
    </location>
    <ligand>
        <name>heme b</name>
        <dbReference type="ChEBI" id="CHEBI:60344"/>
    </ligand>
    <ligandPart>
        <name>Fe</name>
        <dbReference type="ChEBI" id="CHEBI:18248"/>
    </ligandPart>
</feature>
<dbReference type="EMBL" id="NHYE01005276">
    <property type="protein sequence ID" value="PPQ75259.1"/>
    <property type="molecule type" value="Genomic_DNA"/>
</dbReference>
<dbReference type="PROSITE" id="PS00435">
    <property type="entry name" value="PEROXIDASE_1"/>
    <property type="match status" value="1"/>
</dbReference>
<keyword evidence="3" id="KW-0964">Secreted</keyword>
<dbReference type="GO" id="GO:0042744">
    <property type="term" value="P:hydrogen peroxide catabolic process"/>
    <property type="evidence" value="ECO:0007669"/>
    <property type="project" value="UniProtKB-KW"/>
</dbReference>
<evidence type="ECO:0000256" key="17">
    <source>
        <dbReference type="PIRSR" id="PIRSR601621-4"/>
    </source>
</evidence>
<evidence type="ECO:0000256" key="1">
    <source>
        <dbReference type="ARBA" id="ARBA00004613"/>
    </source>
</evidence>
<evidence type="ECO:0000313" key="21">
    <source>
        <dbReference type="EMBL" id="PPQ75259.1"/>
    </source>
</evidence>
<dbReference type="Pfam" id="PF00141">
    <property type="entry name" value="peroxidase"/>
    <property type="match status" value="1"/>
</dbReference>
<feature type="binding site" evidence="15">
    <location>
        <position position="92"/>
    </location>
    <ligand>
        <name>Ca(2+)</name>
        <dbReference type="ChEBI" id="CHEBI:29108"/>
        <label>1</label>
    </ligand>
</feature>
<keyword evidence="22" id="KW-1185">Reference proteome</keyword>
<name>A0A409W9U4_9AGAR</name>
<dbReference type="InterPro" id="IPR044831">
    <property type="entry name" value="Ccp1-like"/>
</dbReference>
<evidence type="ECO:0000256" key="7">
    <source>
        <dbReference type="ARBA" id="ARBA00022729"/>
    </source>
</evidence>
<dbReference type="PANTHER" id="PTHR31356:SF66">
    <property type="entry name" value="CATALASE-PEROXIDASE"/>
    <property type="match status" value="1"/>
</dbReference>
<dbReference type="Gene3D" id="1.10.420.10">
    <property type="entry name" value="Peroxidase, domain 2"/>
    <property type="match status" value="1"/>
</dbReference>
<comment type="cofactor">
    <cofactor evidence="15">
        <name>heme b</name>
        <dbReference type="ChEBI" id="CHEBI:60344"/>
    </cofactor>
    <text evidence="15">Binds 1 heme b (iron(II)-protoporphyrin IX) group per subunit.</text>
</comment>
<feature type="binding site" evidence="15">
    <location>
        <position position="94"/>
    </location>
    <ligand>
        <name>Ca(2+)</name>
        <dbReference type="ChEBI" id="CHEBI:29108"/>
        <label>1</label>
    </ligand>
</feature>
<dbReference type="GO" id="GO:0000302">
    <property type="term" value="P:response to reactive oxygen species"/>
    <property type="evidence" value="ECO:0007669"/>
    <property type="project" value="TreeGrafter"/>
</dbReference>
<comment type="subcellular location">
    <subcellularLocation>
        <location evidence="1">Secreted</location>
    </subcellularLocation>
</comment>
<comment type="similarity">
    <text evidence="2 18">Belongs to the peroxidase family. Ligninase subfamily.</text>
</comment>
<keyword evidence="4 18" id="KW-0575">Peroxidase</keyword>
<feature type="binding site" evidence="15">
    <location>
        <position position="90"/>
    </location>
    <ligand>
        <name>Ca(2+)</name>
        <dbReference type="ChEBI" id="CHEBI:29108"/>
        <label>1</label>
    </ligand>
</feature>
<feature type="compositionally biased region" description="Pro residues" evidence="19">
    <location>
        <begin position="346"/>
        <end position="362"/>
    </location>
</feature>
<evidence type="ECO:0000256" key="4">
    <source>
        <dbReference type="ARBA" id="ARBA00022559"/>
    </source>
</evidence>
<evidence type="ECO:0000313" key="22">
    <source>
        <dbReference type="Proteomes" id="UP000284706"/>
    </source>
</evidence>
<evidence type="ECO:0000256" key="2">
    <source>
        <dbReference type="ARBA" id="ARBA00006089"/>
    </source>
</evidence>
<dbReference type="InterPro" id="IPR010255">
    <property type="entry name" value="Haem_peroxidase_sf"/>
</dbReference>
<feature type="binding site" evidence="15">
    <location>
        <position position="227"/>
    </location>
    <ligand>
        <name>Ca(2+)</name>
        <dbReference type="ChEBI" id="CHEBI:29108"/>
        <label>2</label>
    </ligand>
</feature>
<keyword evidence="7" id="KW-0732">Signal</keyword>
<evidence type="ECO:0000256" key="10">
    <source>
        <dbReference type="ARBA" id="ARBA00023004"/>
    </source>
</evidence>
<dbReference type="Proteomes" id="UP000284706">
    <property type="component" value="Unassembled WGS sequence"/>
</dbReference>
<gene>
    <name evidence="21" type="ORF">CVT26_014793</name>
</gene>
<evidence type="ECO:0000256" key="6">
    <source>
        <dbReference type="ARBA" id="ARBA00022723"/>
    </source>
</evidence>